<evidence type="ECO:0000259" key="4">
    <source>
        <dbReference type="Pfam" id="PF01168"/>
    </source>
</evidence>
<dbReference type="NCBIfam" id="TIGR00044">
    <property type="entry name" value="YggS family pyridoxal phosphate-dependent enzyme"/>
    <property type="match status" value="1"/>
</dbReference>
<evidence type="ECO:0000256" key="1">
    <source>
        <dbReference type="ARBA" id="ARBA00022898"/>
    </source>
</evidence>
<dbReference type="HAMAP" id="MF_02087">
    <property type="entry name" value="PLP_homeostasis"/>
    <property type="match status" value="1"/>
</dbReference>
<evidence type="ECO:0000256" key="2">
    <source>
        <dbReference type="HAMAP-Rule" id="MF_02087"/>
    </source>
</evidence>
<dbReference type="Pfam" id="PF01168">
    <property type="entry name" value="Ala_racemase_N"/>
    <property type="match status" value="1"/>
</dbReference>
<evidence type="ECO:0000313" key="5">
    <source>
        <dbReference type="EMBL" id="MBD8891641.1"/>
    </source>
</evidence>
<dbReference type="Proteomes" id="UP000632063">
    <property type="component" value="Unassembled WGS sequence"/>
</dbReference>
<organism evidence="5 6">
    <name type="scientific">Roseibium litorale</name>
    <dbReference type="NCBI Taxonomy" id="2803841"/>
    <lineage>
        <taxon>Bacteria</taxon>
        <taxon>Pseudomonadati</taxon>
        <taxon>Pseudomonadota</taxon>
        <taxon>Alphaproteobacteria</taxon>
        <taxon>Hyphomicrobiales</taxon>
        <taxon>Stappiaceae</taxon>
        <taxon>Roseibium</taxon>
    </lineage>
</organism>
<keyword evidence="1 2" id="KW-0663">Pyridoxal phosphate</keyword>
<accession>A0ABR9CMW6</accession>
<dbReference type="CDD" id="cd00635">
    <property type="entry name" value="PLPDE_III_YBL036c_like"/>
    <property type="match status" value="1"/>
</dbReference>
<feature type="modified residue" description="N6-(pyridoxal phosphate)lysine" evidence="2">
    <location>
        <position position="37"/>
    </location>
</feature>
<dbReference type="EMBL" id="JACYXI010000004">
    <property type="protein sequence ID" value="MBD8891641.1"/>
    <property type="molecule type" value="Genomic_DNA"/>
</dbReference>
<dbReference type="PANTHER" id="PTHR10146:SF14">
    <property type="entry name" value="PYRIDOXAL PHOSPHATE HOMEOSTASIS PROTEIN"/>
    <property type="match status" value="1"/>
</dbReference>
<dbReference type="RefSeq" id="WP_192147771.1">
    <property type="nucleotide sequence ID" value="NZ_JACYXI010000004.1"/>
</dbReference>
<feature type="domain" description="Alanine racemase N-terminal" evidence="4">
    <location>
        <begin position="10"/>
        <end position="221"/>
    </location>
</feature>
<comment type="function">
    <text evidence="2">Pyridoxal 5'-phosphate (PLP)-binding protein, which is involved in PLP homeostasis.</text>
</comment>
<proteinExistence type="inferred from homology"/>
<sequence>MTAASIENLQKVRSELQAAAAEHGRAQGSVTLVAVSKTFPAEDIRPVLEAGQRVFGENRVQEAMSKWPGLREDFDGIELHLIGPLQSNKAKEAVATFDVIHTVDREKIARALKDEMVRQDRNLPCFIQVNTGEEPQKAGIPPREADAFIKLCRDEIGLTITGLMCIPPVEDAPGPHFALLQKIAARNGLDGLSMGMSSDYETAIGFGATHVRVGSAIFGHRDYPA</sequence>
<evidence type="ECO:0000313" key="6">
    <source>
        <dbReference type="Proteomes" id="UP000632063"/>
    </source>
</evidence>
<comment type="caution">
    <text evidence="5">The sequence shown here is derived from an EMBL/GenBank/DDBJ whole genome shotgun (WGS) entry which is preliminary data.</text>
</comment>
<dbReference type="Gene3D" id="3.20.20.10">
    <property type="entry name" value="Alanine racemase"/>
    <property type="match status" value="1"/>
</dbReference>
<dbReference type="PIRSF" id="PIRSF004848">
    <property type="entry name" value="YBL036c_PLPDEIII"/>
    <property type="match status" value="1"/>
</dbReference>
<comment type="similarity">
    <text evidence="2 3">Belongs to the pyridoxal phosphate-binding protein YggS/PROSC family.</text>
</comment>
<evidence type="ECO:0000256" key="3">
    <source>
        <dbReference type="RuleBase" id="RU004514"/>
    </source>
</evidence>
<dbReference type="PANTHER" id="PTHR10146">
    <property type="entry name" value="PROLINE SYNTHETASE CO-TRANSCRIBED BACTERIAL HOMOLOG PROTEIN"/>
    <property type="match status" value="1"/>
</dbReference>
<reference evidence="5 6" key="2">
    <citation type="journal article" date="2021" name="Int. J. Syst. Evol. Microbiol.">
        <title>Roseibium litorale sp. nov., isolated from a tidal flat sediment and proposal for the reclassification of Labrenzia polysiphoniae as Roseibium polysiphoniae comb. nov.</title>
        <authorList>
            <person name="Liu Y."/>
            <person name="Pei T."/>
            <person name="Du J."/>
            <person name="Chao M."/>
            <person name="Deng M.R."/>
            <person name="Zhu H."/>
        </authorList>
    </citation>
    <scope>NUCLEOTIDE SEQUENCE [LARGE SCALE GENOMIC DNA]</scope>
    <source>
        <strain evidence="5 6">4C16A</strain>
    </source>
</reference>
<protein>
    <recommendedName>
        <fullName evidence="2">Pyridoxal phosphate homeostasis protein</fullName>
        <shortName evidence="2">PLP homeostasis protein</shortName>
    </recommendedName>
</protein>
<dbReference type="InterPro" id="IPR011078">
    <property type="entry name" value="PyrdxlP_homeostasis"/>
</dbReference>
<dbReference type="SUPFAM" id="SSF51419">
    <property type="entry name" value="PLP-binding barrel"/>
    <property type="match status" value="1"/>
</dbReference>
<dbReference type="InterPro" id="IPR029066">
    <property type="entry name" value="PLP-binding_barrel"/>
</dbReference>
<dbReference type="InterPro" id="IPR001608">
    <property type="entry name" value="Ala_racemase_N"/>
</dbReference>
<name>A0ABR9CMW6_9HYPH</name>
<keyword evidence="6" id="KW-1185">Reference proteome</keyword>
<gene>
    <name evidence="5" type="ORF">IG616_08780</name>
</gene>
<reference evidence="6" key="1">
    <citation type="submission" date="2020-09" db="EMBL/GenBank/DDBJ databases">
        <title>The genome sequence of strain Labrenzia suaedae 4C16A.</title>
        <authorList>
            <person name="Liu Y."/>
        </authorList>
    </citation>
    <scope>NUCLEOTIDE SEQUENCE [LARGE SCALE GENOMIC DNA]</scope>
    <source>
        <strain evidence="6">4C16A</strain>
    </source>
</reference>